<gene>
    <name evidence="1" type="ORF">S12H4_53417</name>
</gene>
<name>X1TCH6_9ZZZZ</name>
<feature type="non-terminal residue" evidence="1">
    <location>
        <position position="1"/>
    </location>
</feature>
<evidence type="ECO:0000313" key="1">
    <source>
        <dbReference type="EMBL" id="GAJ03003.1"/>
    </source>
</evidence>
<dbReference type="AlphaFoldDB" id="X1TCH6"/>
<organism evidence="1">
    <name type="scientific">marine sediment metagenome</name>
    <dbReference type="NCBI Taxonomy" id="412755"/>
    <lineage>
        <taxon>unclassified sequences</taxon>
        <taxon>metagenomes</taxon>
        <taxon>ecological metagenomes</taxon>
    </lineage>
</organism>
<dbReference type="EMBL" id="BARW01034000">
    <property type="protein sequence ID" value="GAJ03003.1"/>
    <property type="molecule type" value="Genomic_DNA"/>
</dbReference>
<proteinExistence type="predicted"/>
<accession>X1TCH6</accession>
<sequence>YLSSILVRIQNTGASPVTLSQLFAKYSIKEQ</sequence>
<comment type="caution">
    <text evidence="1">The sequence shown here is derived from an EMBL/GenBank/DDBJ whole genome shotgun (WGS) entry which is preliminary data.</text>
</comment>
<reference evidence="1" key="1">
    <citation type="journal article" date="2014" name="Front. Microbiol.">
        <title>High frequency of phylogenetically diverse reductive dehalogenase-homologous genes in deep subseafloor sedimentary metagenomes.</title>
        <authorList>
            <person name="Kawai M."/>
            <person name="Futagami T."/>
            <person name="Toyoda A."/>
            <person name="Takaki Y."/>
            <person name="Nishi S."/>
            <person name="Hori S."/>
            <person name="Arai W."/>
            <person name="Tsubouchi T."/>
            <person name="Morono Y."/>
            <person name="Uchiyama I."/>
            <person name="Ito T."/>
            <person name="Fujiyama A."/>
            <person name="Inagaki F."/>
            <person name="Takami H."/>
        </authorList>
    </citation>
    <scope>NUCLEOTIDE SEQUENCE</scope>
    <source>
        <strain evidence="1">Expedition CK06-06</strain>
    </source>
</reference>
<protein>
    <submittedName>
        <fullName evidence="1">Uncharacterized protein</fullName>
    </submittedName>
</protein>